<dbReference type="PANTHER" id="PTHR37422:SF13">
    <property type="entry name" value="LIPOPOLYSACCHARIDE BIOSYNTHESIS PROTEIN PA4999-RELATED"/>
    <property type="match status" value="1"/>
</dbReference>
<feature type="domain" description="O-antigen ligase-related" evidence="7">
    <location>
        <begin position="248"/>
        <end position="373"/>
    </location>
</feature>
<feature type="transmembrane region" description="Helical" evidence="6">
    <location>
        <begin position="281"/>
        <end position="299"/>
    </location>
</feature>
<evidence type="ECO:0000256" key="6">
    <source>
        <dbReference type="SAM" id="Phobius"/>
    </source>
</evidence>
<accession>A0AA46PTG2</accession>
<dbReference type="AlphaFoldDB" id="A0AA46PTG2"/>
<feature type="transmembrane region" description="Helical" evidence="6">
    <location>
        <begin position="256"/>
        <end position="274"/>
    </location>
</feature>
<feature type="transmembrane region" description="Helical" evidence="6">
    <location>
        <begin position="61"/>
        <end position="78"/>
    </location>
</feature>
<dbReference type="Pfam" id="PF04932">
    <property type="entry name" value="Wzy_C"/>
    <property type="match status" value="1"/>
</dbReference>
<dbReference type="PANTHER" id="PTHR37422">
    <property type="entry name" value="TEICHURONIC ACID BIOSYNTHESIS PROTEIN TUAE"/>
    <property type="match status" value="1"/>
</dbReference>
<feature type="transmembrane region" description="Helical" evidence="6">
    <location>
        <begin position="122"/>
        <end position="140"/>
    </location>
</feature>
<feature type="transmembrane region" description="Helical" evidence="6">
    <location>
        <begin position="362"/>
        <end position="388"/>
    </location>
</feature>
<reference evidence="8" key="1">
    <citation type="submission" date="2022-09" db="EMBL/GenBank/DDBJ databases">
        <title>The genome sequence of Rhodococcus aetherivorans N1.</title>
        <authorList>
            <person name="Jiang W."/>
        </authorList>
    </citation>
    <scope>NUCLEOTIDE SEQUENCE</scope>
    <source>
        <strain evidence="8">N1</strain>
    </source>
</reference>
<gene>
    <name evidence="8" type="ORF">OCS65_21535</name>
</gene>
<name>A0AA46PTG2_9NOCA</name>
<proteinExistence type="predicted"/>
<sequence>MKTTVFVARRRPGDHFDGAVRGAEQRERTPWFLAFLCLLIPCLPAFATLPGPLKSNGSPARMAAVMLFGLVVLGFLTVRRTTTHPTVNPGVVVMLLFFLLLTLVYGIGLLRTGDALVEANKTRAIITLVANVGVALYVLVRIESTRQRTIILGCLTVGLAFACSVGLLQSLTSIDLRFLFMPPGFVVNLDPEYLQFTERRGAVRVVGTSEHAIEFSVLAAVTVPMTIHFARYATRRSARWAAVATCGVALVSMPAAISRTGVLTLLACLLVYMFAFQVRQLVLAAVAGAAAIMGYAVAFPETLDALWRTITGSEQDDSILTRTADYAAVSQTFRENPVFGVGLGGAPPSAYQLLDNEWLRTIVQGGVVGLAAMILLTGGAIFGISAGLRRATSPRERDQAYMMGSVLVGILVSSTTFDLFFYQQATFVFFIVFGLLWSTFSVSVPEIDSPDRYDAERDISSPQADDSAR</sequence>
<feature type="region of interest" description="Disordered" evidence="5">
    <location>
        <begin position="449"/>
        <end position="469"/>
    </location>
</feature>
<evidence type="ECO:0000259" key="7">
    <source>
        <dbReference type="Pfam" id="PF04932"/>
    </source>
</evidence>
<evidence type="ECO:0000313" key="8">
    <source>
        <dbReference type="EMBL" id="UYF93026.1"/>
    </source>
</evidence>
<evidence type="ECO:0000256" key="3">
    <source>
        <dbReference type="ARBA" id="ARBA00022989"/>
    </source>
</evidence>
<feature type="transmembrane region" description="Helical" evidence="6">
    <location>
        <begin position="90"/>
        <end position="110"/>
    </location>
</feature>
<feature type="transmembrane region" description="Helical" evidence="6">
    <location>
        <begin position="152"/>
        <end position="171"/>
    </location>
</feature>
<feature type="transmembrane region" description="Helical" evidence="6">
    <location>
        <begin position="31"/>
        <end position="49"/>
    </location>
</feature>
<dbReference type="InterPro" id="IPR051533">
    <property type="entry name" value="WaaL-like"/>
</dbReference>
<dbReference type="RefSeq" id="WP_065922869.1">
    <property type="nucleotide sequence ID" value="NZ_CP088969.1"/>
</dbReference>
<evidence type="ECO:0000256" key="5">
    <source>
        <dbReference type="SAM" id="MobiDB-lite"/>
    </source>
</evidence>
<dbReference type="EMBL" id="CP106982">
    <property type="protein sequence ID" value="UYF93026.1"/>
    <property type="molecule type" value="Genomic_DNA"/>
</dbReference>
<dbReference type="GO" id="GO:0016020">
    <property type="term" value="C:membrane"/>
    <property type="evidence" value="ECO:0007669"/>
    <property type="project" value="UniProtKB-SubCell"/>
</dbReference>
<protein>
    <submittedName>
        <fullName evidence="8">O-antigen ligase family protein</fullName>
    </submittedName>
</protein>
<keyword evidence="3 6" id="KW-1133">Transmembrane helix</keyword>
<dbReference type="Proteomes" id="UP001163947">
    <property type="component" value="Chromosome"/>
</dbReference>
<evidence type="ECO:0000256" key="2">
    <source>
        <dbReference type="ARBA" id="ARBA00022692"/>
    </source>
</evidence>
<dbReference type="GO" id="GO:0016874">
    <property type="term" value="F:ligase activity"/>
    <property type="evidence" value="ECO:0007669"/>
    <property type="project" value="UniProtKB-KW"/>
</dbReference>
<organism evidence="8 9">
    <name type="scientific">Rhodococcus aetherivorans</name>
    <dbReference type="NCBI Taxonomy" id="191292"/>
    <lineage>
        <taxon>Bacteria</taxon>
        <taxon>Bacillati</taxon>
        <taxon>Actinomycetota</taxon>
        <taxon>Actinomycetes</taxon>
        <taxon>Mycobacteriales</taxon>
        <taxon>Nocardiaceae</taxon>
        <taxon>Rhodococcus</taxon>
    </lineage>
</organism>
<dbReference type="InterPro" id="IPR007016">
    <property type="entry name" value="O-antigen_ligase-rel_domated"/>
</dbReference>
<feature type="compositionally biased region" description="Polar residues" evidence="5">
    <location>
        <begin position="460"/>
        <end position="469"/>
    </location>
</feature>
<evidence type="ECO:0000256" key="1">
    <source>
        <dbReference type="ARBA" id="ARBA00004141"/>
    </source>
</evidence>
<evidence type="ECO:0000256" key="4">
    <source>
        <dbReference type="ARBA" id="ARBA00023136"/>
    </source>
</evidence>
<keyword evidence="8" id="KW-0436">Ligase</keyword>
<feature type="transmembrane region" description="Helical" evidence="6">
    <location>
        <begin position="400"/>
        <end position="421"/>
    </location>
</feature>
<feature type="compositionally biased region" description="Basic and acidic residues" evidence="5">
    <location>
        <begin position="449"/>
        <end position="459"/>
    </location>
</feature>
<evidence type="ECO:0000313" key="9">
    <source>
        <dbReference type="Proteomes" id="UP001163947"/>
    </source>
</evidence>
<dbReference type="GeneID" id="83623057"/>
<comment type="subcellular location">
    <subcellularLocation>
        <location evidence="1">Membrane</location>
        <topology evidence="1">Multi-pass membrane protein</topology>
    </subcellularLocation>
</comment>
<feature type="transmembrane region" description="Helical" evidence="6">
    <location>
        <begin position="427"/>
        <end position="447"/>
    </location>
</feature>
<keyword evidence="4 6" id="KW-0472">Membrane</keyword>
<keyword evidence="2 6" id="KW-0812">Transmembrane</keyword>